<protein>
    <submittedName>
        <fullName evidence="5">NADH-FMN oxidoreductase RutF, flavin reductase (DIM6/NTAB) family</fullName>
    </submittedName>
</protein>
<dbReference type="OrthoDB" id="9794638at2"/>
<dbReference type="InterPro" id="IPR012349">
    <property type="entry name" value="Split_barrel_FMN-bd"/>
</dbReference>
<name>A0A1G9DIQ8_9ACTN</name>
<dbReference type="GO" id="GO:0016646">
    <property type="term" value="F:oxidoreductase activity, acting on the CH-NH group of donors, NAD or NADP as acceptor"/>
    <property type="evidence" value="ECO:0007669"/>
    <property type="project" value="UniProtKB-ARBA"/>
</dbReference>
<dbReference type="SUPFAM" id="SSF50475">
    <property type="entry name" value="FMN-binding split barrel"/>
    <property type="match status" value="1"/>
</dbReference>
<dbReference type="InterPro" id="IPR052174">
    <property type="entry name" value="Flavoredoxin"/>
</dbReference>
<organism evidence="5 6">
    <name type="scientific">Glycomyces sambucus</name>
    <dbReference type="NCBI Taxonomy" id="380244"/>
    <lineage>
        <taxon>Bacteria</taxon>
        <taxon>Bacillati</taxon>
        <taxon>Actinomycetota</taxon>
        <taxon>Actinomycetes</taxon>
        <taxon>Glycomycetales</taxon>
        <taxon>Glycomycetaceae</taxon>
        <taxon>Glycomyces</taxon>
    </lineage>
</organism>
<keyword evidence="2" id="KW-0285">Flavoprotein</keyword>
<evidence type="ECO:0000259" key="4">
    <source>
        <dbReference type="SMART" id="SM00903"/>
    </source>
</evidence>
<keyword evidence="6" id="KW-1185">Reference proteome</keyword>
<dbReference type="Proteomes" id="UP000198662">
    <property type="component" value="Unassembled WGS sequence"/>
</dbReference>
<dbReference type="Pfam" id="PF01613">
    <property type="entry name" value="Flavin_Reduct"/>
    <property type="match status" value="1"/>
</dbReference>
<dbReference type="EMBL" id="FNGF01000001">
    <property type="protein sequence ID" value="SDK63771.1"/>
    <property type="molecule type" value="Genomic_DNA"/>
</dbReference>
<evidence type="ECO:0000256" key="2">
    <source>
        <dbReference type="ARBA" id="ARBA00022630"/>
    </source>
</evidence>
<evidence type="ECO:0000313" key="6">
    <source>
        <dbReference type="Proteomes" id="UP000198662"/>
    </source>
</evidence>
<proteinExistence type="inferred from homology"/>
<gene>
    <name evidence="5" type="ORF">SAMN05216298_0922</name>
</gene>
<accession>A0A1G9DIQ8</accession>
<feature type="domain" description="Flavin reductase like" evidence="4">
    <location>
        <begin position="9"/>
        <end position="168"/>
    </location>
</feature>
<sequence>MHVNTPLKVHYYGSAVVLLGTRDAEGRANVAPMSSAWWLGQSAMLGMGDRSRTAQNMRATGEVTVNLVPSGLADAVDRLADLTAMDPVPETKAAKGYRFEPDKFGAAGLTEQAADLVAAPRVAECPIQLECRITAVHPFGRGCSAFEAEILRSHVDESLLVPGTAYVDPIAWDPMMMKFCDYFGEARNLRDSTLAANWRMPRGRLGARA</sequence>
<comment type="cofactor">
    <cofactor evidence="1">
        <name>FMN</name>
        <dbReference type="ChEBI" id="CHEBI:58210"/>
    </cofactor>
</comment>
<evidence type="ECO:0000313" key="5">
    <source>
        <dbReference type="EMBL" id="SDK63771.1"/>
    </source>
</evidence>
<dbReference type="AlphaFoldDB" id="A0A1G9DIQ8"/>
<dbReference type="SMART" id="SM00903">
    <property type="entry name" value="Flavin_Reduct"/>
    <property type="match status" value="1"/>
</dbReference>
<comment type="similarity">
    <text evidence="3">Belongs to the flavoredoxin family.</text>
</comment>
<dbReference type="PANTHER" id="PTHR43567">
    <property type="entry name" value="FLAVOREDOXIN-RELATED-RELATED"/>
    <property type="match status" value="1"/>
</dbReference>
<dbReference type="STRING" id="380244.SAMN05216298_0922"/>
<evidence type="ECO:0000256" key="1">
    <source>
        <dbReference type="ARBA" id="ARBA00001917"/>
    </source>
</evidence>
<dbReference type="PANTHER" id="PTHR43567:SF1">
    <property type="entry name" value="FLAVOREDOXIN"/>
    <property type="match status" value="1"/>
</dbReference>
<evidence type="ECO:0000256" key="3">
    <source>
        <dbReference type="ARBA" id="ARBA00038054"/>
    </source>
</evidence>
<dbReference type="GO" id="GO:0010181">
    <property type="term" value="F:FMN binding"/>
    <property type="evidence" value="ECO:0007669"/>
    <property type="project" value="InterPro"/>
</dbReference>
<dbReference type="Gene3D" id="2.30.110.10">
    <property type="entry name" value="Electron Transport, Fmn-binding Protein, Chain A"/>
    <property type="match status" value="1"/>
</dbReference>
<dbReference type="InterPro" id="IPR002563">
    <property type="entry name" value="Flavin_Rdtase-like_dom"/>
</dbReference>
<dbReference type="RefSeq" id="WP_091043458.1">
    <property type="nucleotide sequence ID" value="NZ_FNGF01000001.1"/>
</dbReference>
<reference evidence="6" key="1">
    <citation type="submission" date="2016-10" db="EMBL/GenBank/DDBJ databases">
        <authorList>
            <person name="Varghese N."/>
            <person name="Submissions S."/>
        </authorList>
    </citation>
    <scope>NUCLEOTIDE SEQUENCE [LARGE SCALE GENOMIC DNA]</scope>
    <source>
        <strain evidence="6">CGMCC 4.3147</strain>
    </source>
</reference>